<keyword evidence="17" id="KW-0325">Glycoprotein</keyword>
<comment type="caution">
    <text evidence="22">The sequence shown here is derived from an EMBL/GenBank/DDBJ whole genome shotgun (WGS) entry which is preliminary data.</text>
</comment>
<evidence type="ECO:0000256" key="6">
    <source>
        <dbReference type="ARBA" id="ARBA00011972"/>
    </source>
</evidence>
<feature type="compositionally biased region" description="Polar residues" evidence="20">
    <location>
        <begin position="580"/>
        <end position="589"/>
    </location>
</feature>
<dbReference type="Proteomes" id="UP001153069">
    <property type="component" value="Unassembled WGS sequence"/>
</dbReference>
<evidence type="ECO:0000313" key="23">
    <source>
        <dbReference type="Proteomes" id="UP001153069"/>
    </source>
</evidence>
<evidence type="ECO:0000256" key="20">
    <source>
        <dbReference type="SAM" id="MobiDB-lite"/>
    </source>
</evidence>
<dbReference type="OrthoDB" id="2019572at2759"/>
<evidence type="ECO:0000256" key="14">
    <source>
        <dbReference type="ARBA" id="ARBA00023034"/>
    </source>
</evidence>
<organism evidence="22 23">
    <name type="scientific">Seminavis robusta</name>
    <dbReference type="NCBI Taxonomy" id="568900"/>
    <lineage>
        <taxon>Eukaryota</taxon>
        <taxon>Sar</taxon>
        <taxon>Stramenopiles</taxon>
        <taxon>Ochrophyta</taxon>
        <taxon>Bacillariophyta</taxon>
        <taxon>Bacillariophyceae</taxon>
        <taxon>Bacillariophycidae</taxon>
        <taxon>Naviculales</taxon>
        <taxon>Naviculaceae</taxon>
        <taxon>Seminavis</taxon>
    </lineage>
</organism>
<keyword evidence="12" id="KW-0735">Signal-anchor</keyword>
<dbReference type="EC" id="2.4.2.26" evidence="6"/>
<dbReference type="InterPro" id="IPR043538">
    <property type="entry name" value="XYLT"/>
</dbReference>
<evidence type="ECO:0000256" key="9">
    <source>
        <dbReference type="ARBA" id="ARBA00022692"/>
    </source>
</evidence>
<accession>A0A9N8DVI2</accession>
<evidence type="ECO:0000256" key="21">
    <source>
        <dbReference type="SAM" id="SignalP"/>
    </source>
</evidence>
<dbReference type="GO" id="GO:0005789">
    <property type="term" value="C:endoplasmic reticulum membrane"/>
    <property type="evidence" value="ECO:0007669"/>
    <property type="project" value="UniProtKB-SubCell"/>
</dbReference>
<keyword evidence="9" id="KW-0812">Transmembrane</keyword>
<comment type="catalytic activity">
    <reaction evidence="19">
        <text>UDP-alpha-D-xylose + L-seryl-[protein] = 3-O-(beta-D-xylosyl)-L-seryl-[protein] + UDP + H(+)</text>
        <dbReference type="Rhea" id="RHEA:50192"/>
        <dbReference type="Rhea" id="RHEA-COMP:9863"/>
        <dbReference type="Rhea" id="RHEA-COMP:12567"/>
        <dbReference type="ChEBI" id="CHEBI:15378"/>
        <dbReference type="ChEBI" id="CHEBI:29999"/>
        <dbReference type="ChEBI" id="CHEBI:57632"/>
        <dbReference type="ChEBI" id="CHEBI:58223"/>
        <dbReference type="ChEBI" id="CHEBI:132085"/>
        <dbReference type="EC" id="2.4.2.26"/>
    </reaction>
</comment>
<evidence type="ECO:0000256" key="17">
    <source>
        <dbReference type="ARBA" id="ARBA00023180"/>
    </source>
</evidence>
<feature type="compositionally biased region" description="Low complexity" evidence="20">
    <location>
        <begin position="63"/>
        <end position="75"/>
    </location>
</feature>
<keyword evidence="23" id="KW-1185">Reference proteome</keyword>
<dbReference type="GO" id="GO:0030166">
    <property type="term" value="P:proteoglycan biosynthetic process"/>
    <property type="evidence" value="ECO:0007669"/>
    <property type="project" value="InterPro"/>
</dbReference>
<dbReference type="PANTHER" id="PTHR46025">
    <property type="entry name" value="XYLOSYLTRANSFERASE OXT"/>
    <property type="match status" value="1"/>
</dbReference>
<keyword evidence="10" id="KW-0479">Metal-binding</keyword>
<evidence type="ECO:0000256" key="15">
    <source>
        <dbReference type="ARBA" id="ARBA00023136"/>
    </source>
</evidence>
<keyword evidence="7" id="KW-0328">Glycosyltransferase</keyword>
<dbReference type="Pfam" id="PF02485">
    <property type="entry name" value="Branch"/>
    <property type="match status" value="1"/>
</dbReference>
<comment type="subcellular location">
    <subcellularLocation>
        <location evidence="2">Endoplasmic reticulum membrane</location>
        <topology evidence="2">Single-pass type II membrane protein</topology>
    </subcellularLocation>
    <subcellularLocation>
        <location evidence="1">Golgi apparatus membrane</location>
        <topology evidence="1">Single-pass type II membrane protein</topology>
    </subcellularLocation>
</comment>
<dbReference type="InterPro" id="IPR003406">
    <property type="entry name" value="Glyco_trans_14"/>
</dbReference>
<evidence type="ECO:0000256" key="11">
    <source>
        <dbReference type="ARBA" id="ARBA00022824"/>
    </source>
</evidence>
<keyword evidence="13" id="KW-1133">Transmembrane helix</keyword>
<feature type="chain" id="PRO_5040508223" description="protein xylosyltransferase" evidence="21">
    <location>
        <begin position="35"/>
        <end position="599"/>
    </location>
</feature>
<feature type="compositionally biased region" description="Basic and acidic residues" evidence="20">
    <location>
        <begin position="590"/>
        <end position="599"/>
    </location>
</feature>
<evidence type="ECO:0000256" key="4">
    <source>
        <dbReference type="ARBA" id="ARBA00005093"/>
    </source>
</evidence>
<feature type="compositionally biased region" description="Acidic residues" evidence="20">
    <location>
        <begin position="548"/>
        <end position="563"/>
    </location>
</feature>
<evidence type="ECO:0000256" key="8">
    <source>
        <dbReference type="ARBA" id="ARBA00022679"/>
    </source>
</evidence>
<comment type="pathway">
    <text evidence="4">Glycan metabolism; heparan sulfate biosynthesis.</text>
</comment>
<dbReference type="GO" id="GO:0000139">
    <property type="term" value="C:Golgi membrane"/>
    <property type="evidence" value="ECO:0007669"/>
    <property type="project" value="UniProtKB-SubCell"/>
</dbReference>
<sequence>MATYVIRCRLVWLSLTVAFLLVALMASMASPVVAIDVDGGVEDSSTMTLPSDGHLNSHVMMDSTTTGSSSSSTGSNDCKCRQHTQPPPQSTTETTTGARIFYLVMVHNVFTLQDAVRLFRALRDPRHSIVFHVDRKVHDAIDSGFPNNATELQNALTALQDEMDSCPCGSRVYMDSVHTVQWSHWSMNLPTLWGMQVAVTNPLFQDKWDVFINLSGDTYPVYTPGTMAQIFGHLQNYNFVTSRSCETGLIPTNVYAFPKHWHKRKHYTNNDNSPPPIIHYNDISSTTTVSSSGKGTPTSVEINYYFGSQWVALQPTFVRYLVTELARNDSFPSRYRDHLLKTGKVMTDETFLPTVLMHTPPFNTTTLPRVHDEDGTIVYDNSNNDNNNLQLPPIRHLRYERMDERIPSPLRGYFPKHPRYEVPQHPPPNMILPPAPHTWGPYYLGTYDLADIADSGALFIRKVSSRIDDNLFHLLPVDSWQQIPRIQWPTAGIQVSAVPNWQDEKRQLMQNAVRQATKEGQEVPTNFKRELGRLQAEHDTAAEQQQPVEEEEEYETGDSDNLDPESSSTTQPRGRVQRELQGTTSSDSNKNGDKEGEDL</sequence>
<keyword evidence="11" id="KW-0256">Endoplasmic reticulum</keyword>
<evidence type="ECO:0000256" key="1">
    <source>
        <dbReference type="ARBA" id="ARBA00004323"/>
    </source>
</evidence>
<evidence type="ECO:0000256" key="3">
    <source>
        <dbReference type="ARBA" id="ARBA00004840"/>
    </source>
</evidence>
<keyword evidence="21" id="KW-0732">Signal</keyword>
<keyword evidence="14" id="KW-0333">Golgi apparatus</keyword>
<evidence type="ECO:0000256" key="5">
    <source>
        <dbReference type="ARBA" id="ARBA00010195"/>
    </source>
</evidence>
<dbReference type="GO" id="GO:0046872">
    <property type="term" value="F:metal ion binding"/>
    <property type="evidence" value="ECO:0007669"/>
    <property type="project" value="UniProtKB-KW"/>
</dbReference>
<feature type="region of interest" description="Disordered" evidence="20">
    <location>
        <begin position="48"/>
        <end position="93"/>
    </location>
</feature>
<keyword evidence="8" id="KW-0808">Transferase</keyword>
<evidence type="ECO:0000256" key="18">
    <source>
        <dbReference type="ARBA" id="ARBA00042865"/>
    </source>
</evidence>
<dbReference type="PANTHER" id="PTHR46025:SF3">
    <property type="entry name" value="XYLOSYLTRANSFERASE OXT"/>
    <property type="match status" value="1"/>
</dbReference>
<dbReference type="AlphaFoldDB" id="A0A9N8DVI2"/>
<comment type="similarity">
    <text evidence="5">Belongs to the glycosyltransferase 14 family. XylT subfamily.</text>
</comment>
<keyword evidence="15" id="KW-0472">Membrane</keyword>
<proteinExistence type="inferred from homology"/>
<evidence type="ECO:0000256" key="10">
    <source>
        <dbReference type="ARBA" id="ARBA00022723"/>
    </source>
</evidence>
<keyword evidence="16" id="KW-1015">Disulfide bond</keyword>
<protein>
    <recommendedName>
        <fullName evidence="6">protein xylosyltransferase</fullName>
        <ecNumber evidence="6">2.4.2.26</ecNumber>
    </recommendedName>
    <alternativeName>
        <fullName evidence="18">Peptide O-xylosyltransferase</fullName>
    </alternativeName>
</protein>
<reference evidence="22" key="1">
    <citation type="submission" date="2020-06" db="EMBL/GenBank/DDBJ databases">
        <authorList>
            <consortium name="Plant Systems Biology data submission"/>
        </authorList>
    </citation>
    <scope>NUCLEOTIDE SEQUENCE</scope>
    <source>
        <strain evidence="22">D6</strain>
    </source>
</reference>
<evidence type="ECO:0000313" key="22">
    <source>
        <dbReference type="EMBL" id="CAB9507899.1"/>
    </source>
</evidence>
<name>A0A9N8DVI2_9STRA</name>
<evidence type="ECO:0000256" key="16">
    <source>
        <dbReference type="ARBA" id="ARBA00023157"/>
    </source>
</evidence>
<evidence type="ECO:0000256" key="13">
    <source>
        <dbReference type="ARBA" id="ARBA00022989"/>
    </source>
</evidence>
<evidence type="ECO:0000256" key="19">
    <source>
        <dbReference type="ARBA" id="ARBA00047847"/>
    </source>
</evidence>
<feature type="region of interest" description="Disordered" evidence="20">
    <location>
        <begin position="537"/>
        <end position="599"/>
    </location>
</feature>
<evidence type="ECO:0000256" key="12">
    <source>
        <dbReference type="ARBA" id="ARBA00022968"/>
    </source>
</evidence>
<feature type="signal peptide" evidence="21">
    <location>
        <begin position="1"/>
        <end position="34"/>
    </location>
</feature>
<comment type="pathway">
    <text evidence="3">Glycan metabolism; chondroitin sulfate biosynthesis.</text>
</comment>
<evidence type="ECO:0000256" key="7">
    <source>
        <dbReference type="ARBA" id="ARBA00022676"/>
    </source>
</evidence>
<dbReference type="EMBL" id="CAICTM010000323">
    <property type="protein sequence ID" value="CAB9507899.1"/>
    <property type="molecule type" value="Genomic_DNA"/>
</dbReference>
<gene>
    <name evidence="22" type="ORF">SEMRO_324_G117630.1</name>
</gene>
<evidence type="ECO:0000256" key="2">
    <source>
        <dbReference type="ARBA" id="ARBA00004648"/>
    </source>
</evidence>
<dbReference type="GO" id="GO:0030158">
    <property type="term" value="F:protein xylosyltransferase activity"/>
    <property type="evidence" value="ECO:0007669"/>
    <property type="project" value="UniProtKB-EC"/>
</dbReference>